<dbReference type="AlphaFoldDB" id="A0A5J4YK44"/>
<dbReference type="PANTHER" id="PTHR12360">
    <property type="entry name" value="NUCLEAR TRANSCRIPTION FACTOR, X-BOX BINDING 1 NFX1"/>
    <property type="match status" value="1"/>
</dbReference>
<dbReference type="InterPro" id="IPR001374">
    <property type="entry name" value="R3H_dom"/>
</dbReference>
<dbReference type="SUPFAM" id="SSF82708">
    <property type="entry name" value="R3H domain"/>
    <property type="match status" value="1"/>
</dbReference>
<dbReference type="Proteomes" id="UP000324585">
    <property type="component" value="Unassembled WGS sequence"/>
</dbReference>
<keyword evidence="6" id="KW-0862">Zinc</keyword>
<dbReference type="GO" id="GO:0005634">
    <property type="term" value="C:nucleus"/>
    <property type="evidence" value="ECO:0007669"/>
    <property type="project" value="UniProtKB-SubCell"/>
</dbReference>
<evidence type="ECO:0000313" key="13">
    <source>
        <dbReference type="Proteomes" id="UP000324585"/>
    </source>
</evidence>
<dbReference type="InterPro" id="IPR034078">
    <property type="entry name" value="NFX1_fam"/>
</dbReference>
<dbReference type="GO" id="GO:0000981">
    <property type="term" value="F:DNA-binding transcription factor activity, RNA polymerase II-specific"/>
    <property type="evidence" value="ECO:0007669"/>
    <property type="project" value="TreeGrafter"/>
</dbReference>
<dbReference type="EMBL" id="VRMN01000011">
    <property type="protein sequence ID" value="KAA8491799.1"/>
    <property type="molecule type" value="Genomic_DNA"/>
</dbReference>
<comment type="caution">
    <text evidence="12">The sequence shown here is derived from an EMBL/GenBank/DDBJ whole genome shotgun (WGS) entry which is preliminary data.</text>
</comment>
<dbReference type="SMART" id="SM00438">
    <property type="entry name" value="ZnF_NFX"/>
    <property type="match status" value="8"/>
</dbReference>
<feature type="domain" description="R3H" evidence="11">
    <location>
        <begin position="990"/>
        <end position="1056"/>
    </location>
</feature>
<organism evidence="12 13">
    <name type="scientific">Porphyridium purpureum</name>
    <name type="common">Red alga</name>
    <name type="synonym">Porphyridium cruentum</name>
    <dbReference type="NCBI Taxonomy" id="35688"/>
    <lineage>
        <taxon>Eukaryota</taxon>
        <taxon>Rhodophyta</taxon>
        <taxon>Bangiophyceae</taxon>
        <taxon>Porphyridiales</taxon>
        <taxon>Porphyridiaceae</taxon>
        <taxon>Porphyridium</taxon>
    </lineage>
</organism>
<feature type="compositionally biased region" description="Basic and acidic residues" evidence="10">
    <location>
        <begin position="65"/>
        <end position="76"/>
    </location>
</feature>
<dbReference type="Gene3D" id="3.30.1370.50">
    <property type="entry name" value="R3H-like domain"/>
    <property type="match status" value="1"/>
</dbReference>
<keyword evidence="8" id="KW-0804">Transcription</keyword>
<comment type="similarity">
    <text evidence="2">Belongs to the NFX1 family.</text>
</comment>
<keyword evidence="5" id="KW-0863">Zinc-finger</keyword>
<sequence>MQEIAAPQLTAGNAGASHEDGGGRGGAAGGHAKRNRRKGRVEKKEQRTSCAGVAEQSVSSTSLPRTEEAAASKREVANTQNGKGRAKQKQTDARPRKRGSGRTGAGHASVQTTQSADSPGAGPPQEQEDMSELAVTLRSLVETRMAREADAISTPADVHAQPSNGLDKAAVAPRIDASAALAERATQKKAENRKKKKERAKAAAKLDAAGSGEAQRQLEISQQQGGKSERALVLTDQLASGTYDCPVCCERVRGKHEVWSCGTCGCVVHIACLRKWITSAMNTPNCQSADDVPSWRCVACAQPHFETRQQIAYYCFCGKVRNPELRPGVLAHSCGDVCGRPLGGTMVDEARISGSGSSLVCPHRCVELCHPGRCAPCTKMLPVMPCYCGKSVVQPRRCADQTADREAGLLSCGEICGRQVAHCGHMCLQPCHPGECSSCAVATSITCDCGKSSIDVPCEMSSMPFMCGKHCGRPLSCGNHTCQLMCGHRRESESDFGGSSLAEDCGVCPRDPSFSTPCPCGKSVLTVEDQMRAGRKTCMDRVPGCGQKCGAPLNCIGAHTCSLPCGHEGDSHEKCEEVMSLPCRCGAKLFSDVACARPPAELMTLLLCDTLCDNALDCRQHRCRAMCCPLRNTAGTGGKSGLSVVNRKGRYKNARLAWLVDRVRQLNWETQSSSRATAQVSHTCSRVCDKLLNCGKHRCDLVCGSREHVMSGGGTGGTCPPCGILIHDEPLMCACGAEVVRAPYRCGTARPVCDRDCGIERPGCGHVARVPCHLLSFPDAAAERCMEIVPKTCVGGHGDVRYVPCFTQQIRCARPCGRALSCGVHACTLSCHAPDEGCMSSGETCSSQCLLPRLNGSCRHPCLEQCHGANTPCPDVICKYPVDVCCPCKRRRAKMQCLVGGGNDGGSDFNATSLKSTTDSKHVFQEAGTRYLVRLACDEECERIERNNEFAEALGVDPTLRDHSSGGTGAGSAAPLTFSSFLMESASRDLAFIRQVEIVFASLVRSEMNQGRAQETFEGLPSIQRVLLHELATHYGLATSSVGPQCARVLRVFVPKPKDSSALHIPDPTLSELYLQKRTRDKQLRTSRSHRMLTLTLRVSAATGAQCAGDMNDTLAKTVAECRTLLKAHTGAYTIYSSMAVEGDASRVQVIIEFSTPERRQAAQMSLAARSGVHVAPLVESDVFELDTASRATATLSKSAWDE</sequence>
<comment type="subcellular location">
    <subcellularLocation>
        <location evidence="1">Nucleus</location>
    </subcellularLocation>
</comment>
<dbReference type="CDD" id="cd06008">
    <property type="entry name" value="NF-X1-zinc-finger"/>
    <property type="match status" value="2"/>
</dbReference>
<evidence type="ECO:0000256" key="6">
    <source>
        <dbReference type="ARBA" id="ARBA00022833"/>
    </source>
</evidence>
<keyword evidence="9" id="KW-0539">Nucleus</keyword>
<proteinExistence type="inferred from homology"/>
<dbReference type="GO" id="GO:0008270">
    <property type="term" value="F:zinc ion binding"/>
    <property type="evidence" value="ECO:0007669"/>
    <property type="project" value="UniProtKB-KW"/>
</dbReference>
<evidence type="ECO:0000256" key="10">
    <source>
        <dbReference type="SAM" id="MobiDB-lite"/>
    </source>
</evidence>
<keyword evidence="7" id="KW-0805">Transcription regulation</keyword>
<protein>
    <submittedName>
        <fullName evidence="12">NF-X1-type zinc finger protein NFXL1</fullName>
    </submittedName>
</protein>
<evidence type="ECO:0000256" key="4">
    <source>
        <dbReference type="ARBA" id="ARBA00022737"/>
    </source>
</evidence>
<feature type="compositionally biased region" description="Basic residues" evidence="10">
    <location>
        <begin position="31"/>
        <end position="41"/>
    </location>
</feature>
<keyword evidence="13" id="KW-1185">Reference proteome</keyword>
<dbReference type="GO" id="GO:0000122">
    <property type="term" value="P:negative regulation of transcription by RNA polymerase II"/>
    <property type="evidence" value="ECO:0007669"/>
    <property type="project" value="TreeGrafter"/>
</dbReference>
<dbReference type="InterPro" id="IPR000967">
    <property type="entry name" value="Znf_NFX1"/>
</dbReference>
<dbReference type="OrthoDB" id="6512771at2759"/>
<keyword evidence="4" id="KW-0677">Repeat</keyword>
<feature type="region of interest" description="Disordered" evidence="10">
    <location>
        <begin position="1"/>
        <end position="139"/>
    </location>
</feature>
<dbReference type="GO" id="GO:0000977">
    <property type="term" value="F:RNA polymerase II transcription regulatory region sequence-specific DNA binding"/>
    <property type="evidence" value="ECO:0007669"/>
    <property type="project" value="TreeGrafter"/>
</dbReference>
<evidence type="ECO:0000256" key="5">
    <source>
        <dbReference type="ARBA" id="ARBA00022771"/>
    </source>
</evidence>
<reference evidence="13" key="1">
    <citation type="journal article" date="2019" name="Nat. Commun.">
        <title>Expansion of phycobilisome linker gene families in mesophilic red algae.</title>
        <authorList>
            <person name="Lee J."/>
            <person name="Kim D."/>
            <person name="Bhattacharya D."/>
            <person name="Yoon H.S."/>
        </authorList>
    </citation>
    <scope>NUCLEOTIDE SEQUENCE [LARGE SCALE GENOMIC DNA]</scope>
    <source>
        <strain evidence="13">CCMP 1328</strain>
    </source>
</reference>
<dbReference type="PROSITE" id="PS51061">
    <property type="entry name" value="R3H"/>
    <property type="match status" value="1"/>
</dbReference>
<evidence type="ECO:0000256" key="3">
    <source>
        <dbReference type="ARBA" id="ARBA00022723"/>
    </source>
</evidence>
<evidence type="ECO:0000313" key="12">
    <source>
        <dbReference type="EMBL" id="KAA8491799.1"/>
    </source>
</evidence>
<name>A0A5J4YK44_PORPP</name>
<dbReference type="OMA" id="HICEERC"/>
<feature type="region of interest" description="Disordered" evidence="10">
    <location>
        <begin position="182"/>
        <end position="223"/>
    </location>
</feature>
<evidence type="ECO:0000256" key="9">
    <source>
        <dbReference type="ARBA" id="ARBA00023242"/>
    </source>
</evidence>
<evidence type="ECO:0000256" key="7">
    <source>
        <dbReference type="ARBA" id="ARBA00023015"/>
    </source>
</evidence>
<keyword evidence="3" id="KW-0479">Metal-binding</keyword>
<dbReference type="InterPro" id="IPR036867">
    <property type="entry name" value="R3H_dom_sf"/>
</dbReference>
<evidence type="ECO:0000256" key="8">
    <source>
        <dbReference type="ARBA" id="ARBA00023163"/>
    </source>
</evidence>
<accession>A0A5J4YK44</accession>
<evidence type="ECO:0000259" key="11">
    <source>
        <dbReference type="PROSITE" id="PS51061"/>
    </source>
</evidence>
<dbReference type="PANTHER" id="PTHR12360:SF12">
    <property type="entry name" value="TRANSCRIPTIONAL REPRESSOR NF-X1"/>
    <property type="match status" value="1"/>
</dbReference>
<evidence type="ECO:0000256" key="1">
    <source>
        <dbReference type="ARBA" id="ARBA00004123"/>
    </source>
</evidence>
<gene>
    <name evidence="12" type="ORF">FVE85_8281</name>
</gene>
<evidence type="ECO:0000256" key="2">
    <source>
        <dbReference type="ARBA" id="ARBA00007269"/>
    </source>
</evidence>